<evidence type="ECO:0000313" key="3">
    <source>
        <dbReference type="EMBL" id="GGF55529.1"/>
    </source>
</evidence>
<proteinExistence type="inferred from homology"/>
<evidence type="ECO:0000256" key="1">
    <source>
        <dbReference type="ARBA" id="ARBA00006226"/>
    </source>
</evidence>
<dbReference type="InterPro" id="IPR035093">
    <property type="entry name" value="RelE/ParE_toxin_dom_sf"/>
</dbReference>
<dbReference type="InterPro" id="IPR051803">
    <property type="entry name" value="TA_system_RelE-like_toxin"/>
</dbReference>
<name>A0A917BR05_9HYPH</name>
<dbReference type="Pfam" id="PF05016">
    <property type="entry name" value="ParE_toxin"/>
    <property type="match status" value="1"/>
</dbReference>
<reference evidence="3" key="1">
    <citation type="journal article" date="2014" name="Int. J. Syst. Evol. Microbiol.">
        <title>Complete genome sequence of Corynebacterium casei LMG S-19264T (=DSM 44701T), isolated from a smear-ripened cheese.</title>
        <authorList>
            <consortium name="US DOE Joint Genome Institute (JGI-PGF)"/>
            <person name="Walter F."/>
            <person name="Albersmeier A."/>
            <person name="Kalinowski J."/>
            <person name="Ruckert C."/>
        </authorList>
    </citation>
    <scope>NUCLEOTIDE SEQUENCE</scope>
    <source>
        <strain evidence="3">CCM 7897</strain>
    </source>
</reference>
<dbReference type="Gene3D" id="3.30.2310.20">
    <property type="entry name" value="RelE-like"/>
    <property type="match status" value="1"/>
</dbReference>
<evidence type="ECO:0000313" key="4">
    <source>
        <dbReference type="Proteomes" id="UP000606044"/>
    </source>
</evidence>
<accession>A0A917BR05</accession>
<organism evidence="3 4">
    <name type="scientific">Azorhizobium oxalatiphilum</name>
    <dbReference type="NCBI Taxonomy" id="980631"/>
    <lineage>
        <taxon>Bacteria</taxon>
        <taxon>Pseudomonadati</taxon>
        <taxon>Pseudomonadota</taxon>
        <taxon>Alphaproteobacteria</taxon>
        <taxon>Hyphomicrobiales</taxon>
        <taxon>Xanthobacteraceae</taxon>
        <taxon>Azorhizobium</taxon>
    </lineage>
</organism>
<dbReference type="AlphaFoldDB" id="A0A917BR05"/>
<gene>
    <name evidence="3" type="ORF">GCM10007301_13970</name>
</gene>
<dbReference type="Proteomes" id="UP000606044">
    <property type="component" value="Unassembled WGS sequence"/>
</dbReference>
<comment type="caution">
    <text evidence="3">The sequence shown here is derived from an EMBL/GenBank/DDBJ whole genome shotgun (WGS) entry which is preliminary data.</text>
</comment>
<sequence>MRLVYAEPASRDLASIIAYIALDSPAAAETVIRRIIESAHKLTRFPDMGRMGRLPGTRELVVPGLPYLIVYQVTPDMVTVLAVFHGSRNLARALAERGKA</sequence>
<comment type="similarity">
    <text evidence="1">Belongs to the RelE toxin family.</text>
</comment>
<dbReference type="PANTHER" id="PTHR33755">
    <property type="entry name" value="TOXIN PARE1-RELATED"/>
    <property type="match status" value="1"/>
</dbReference>
<dbReference type="PANTHER" id="PTHR33755:SF6">
    <property type="entry name" value="PLASMID STABILIZATION SYSTEM PROTEIN"/>
    <property type="match status" value="1"/>
</dbReference>
<dbReference type="InterPro" id="IPR007712">
    <property type="entry name" value="RelE/ParE_toxin"/>
</dbReference>
<keyword evidence="2" id="KW-1277">Toxin-antitoxin system</keyword>
<reference evidence="3" key="2">
    <citation type="submission" date="2020-09" db="EMBL/GenBank/DDBJ databases">
        <authorList>
            <person name="Sun Q."/>
            <person name="Sedlacek I."/>
        </authorList>
    </citation>
    <scope>NUCLEOTIDE SEQUENCE</scope>
    <source>
        <strain evidence="3">CCM 7897</strain>
    </source>
</reference>
<keyword evidence="4" id="KW-1185">Reference proteome</keyword>
<dbReference type="RefSeq" id="WP_188576613.1">
    <property type="nucleotide sequence ID" value="NZ_BMCT01000001.1"/>
</dbReference>
<evidence type="ECO:0000256" key="2">
    <source>
        <dbReference type="ARBA" id="ARBA00022649"/>
    </source>
</evidence>
<dbReference type="NCBIfam" id="TIGR02385">
    <property type="entry name" value="RelE_StbE"/>
    <property type="match status" value="1"/>
</dbReference>
<protein>
    <recommendedName>
        <fullName evidence="5">Type II toxin-antitoxin system RelE/ParE family toxin</fullName>
    </recommendedName>
</protein>
<dbReference type="EMBL" id="BMCT01000001">
    <property type="protein sequence ID" value="GGF55529.1"/>
    <property type="molecule type" value="Genomic_DNA"/>
</dbReference>
<evidence type="ECO:0008006" key="5">
    <source>
        <dbReference type="Google" id="ProtNLM"/>
    </source>
</evidence>